<dbReference type="OrthoDB" id="3812886at2"/>
<name>K6UKN5_9MICO</name>
<comment type="caution">
    <text evidence="1">The sequence shown here is derived from an EMBL/GenBank/DDBJ whole genome shotgun (WGS) entry which is preliminary data.</text>
</comment>
<accession>K6UKN5</accession>
<organism evidence="1 2">
    <name type="scientific">Austwickia chelonae NBRC 105200</name>
    <dbReference type="NCBI Taxonomy" id="1184607"/>
    <lineage>
        <taxon>Bacteria</taxon>
        <taxon>Bacillati</taxon>
        <taxon>Actinomycetota</taxon>
        <taxon>Actinomycetes</taxon>
        <taxon>Micrococcales</taxon>
        <taxon>Dermatophilaceae</taxon>
        <taxon>Austwickia</taxon>
    </lineage>
</organism>
<evidence type="ECO:0000313" key="2">
    <source>
        <dbReference type="Proteomes" id="UP000008495"/>
    </source>
</evidence>
<sequence length="233" mass="25356">MSPPPPLEEEHAHRFVAHTLDVSIEQIRESLRLRVVGLDSLLTISGLPHLRAVMPAVVEVLAVELDGRVIIPTSHELAGVGSTAEMVALGKENLRAALGRSLAEEQITFSEEASFVVIRRPDEESAASLALVLPSVVSRLSPGHDPARGVAVAIPDQGRLVYRAFDGPSSLTVLADMSRYAIQWHENGEGPVSPKVYWVHGPQYDQWEQLSGREEDKAQIFIPPSLSLLVGED</sequence>
<dbReference type="EMBL" id="BAGZ01000001">
    <property type="protein sequence ID" value="GAB76546.1"/>
    <property type="molecule type" value="Genomic_DNA"/>
</dbReference>
<dbReference type="eggNOG" id="ENOG5030KBJ">
    <property type="taxonomic scope" value="Bacteria"/>
</dbReference>
<proteinExistence type="predicted"/>
<dbReference type="Proteomes" id="UP000008495">
    <property type="component" value="Unassembled WGS sequence"/>
</dbReference>
<evidence type="ECO:0000313" key="1">
    <source>
        <dbReference type="EMBL" id="GAB76546.1"/>
    </source>
</evidence>
<keyword evidence="2" id="KW-1185">Reference proteome</keyword>
<reference evidence="1 2" key="1">
    <citation type="submission" date="2012-08" db="EMBL/GenBank/DDBJ databases">
        <title>Whole genome shotgun sequence of Austwickia chelonae NBRC 105200.</title>
        <authorList>
            <person name="Yoshida I."/>
            <person name="Hosoyama A."/>
            <person name="Tsuchikane K."/>
            <person name="Katsumata H."/>
            <person name="Ando Y."/>
            <person name="Ohji S."/>
            <person name="Hamada M."/>
            <person name="Tamura T."/>
            <person name="Yamazoe A."/>
            <person name="Yamazaki S."/>
            <person name="Fujita N."/>
        </authorList>
    </citation>
    <scope>NUCLEOTIDE SEQUENCE [LARGE SCALE GENOMIC DNA]</scope>
    <source>
        <strain evidence="1 2">NBRC 105200</strain>
    </source>
</reference>
<dbReference type="RefSeq" id="WP_006501296.1">
    <property type="nucleotide sequence ID" value="NZ_BAGZ01000001.1"/>
</dbReference>
<gene>
    <name evidence="1" type="ORF">AUCHE_01_01080</name>
</gene>
<protein>
    <submittedName>
        <fullName evidence="1">Uncharacterized protein</fullName>
    </submittedName>
</protein>
<dbReference type="AlphaFoldDB" id="K6UKN5"/>